<accession>A0A4Y8KYA9</accession>
<dbReference type="EMBL" id="SOML01000010">
    <property type="protein sequence ID" value="TFD94639.1"/>
    <property type="molecule type" value="Genomic_DNA"/>
</dbReference>
<proteinExistence type="predicted"/>
<comment type="caution">
    <text evidence="2">The sequence shown here is derived from an EMBL/GenBank/DDBJ whole genome shotgun (WGS) entry which is preliminary data.</text>
</comment>
<protein>
    <submittedName>
        <fullName evidence="2">Uncharacterized protein</fullName>
    </submittedName>
</protein>
<evidence type="ECO:0000313" key="2">
    <source>
        <dbReference type="EMBL" id="TFD94639.1"/>
    </source>
</evidence>
<sequence length="182" mass="20804">MKNSYIFIAVCIACLIICFLVGRKTIDTKESVTLEHKESVSSIVRIPEPKETKPESPVYKYKTDTINNIIVQKVDTAQIIEDWIKSRNYNITLFDNDNGKLNIDASVQYNKLFDLQYTFTPIQKVITKQKTPVFTPFVGVSYNSLGYVSAGGGLFYHDLGIELRYITDFDKKGVDFGIKYKF</sequence>
<evidence type="ECO:0000313" key="3">
    <source>
        <dbReference type="Proteomes" id="UP000297861"/>
    </source>
</evidence>
<keyword evidence="1" id="KW-0812">Transmembrane</keyword>
<keyword evidence="3" id="KW-1185">Reference proteome</keyword>
<dbReference type="Proteomes" id="UP000297861">
    <property type="component" value="Unassembled WGS sequence"/>
</dbReference>
<keyword evidence="1" id="KW-1133">Transmembrane helix</keyword>
<evidence type="ECO:0000256" key="1">
    <source>
        <dbReference type="SAM" id="Phobius"/>
    </source>
</evidence>
<dbReference type="RefSeq" id="WP_134437049.1">
    <property type="nucleotide sequence ID" value="NZ_SOML01000010.1"/>
</dbReference>
<gene>
    <name evidence="2" type="ORF">E2605_14800</name>
</gene>
<dbReference type="OrthoDB" id="996630at2"/>
<dbReference type="AlphaFoldDB" id="A0A4Y8KYA9"/>
<organism evidence="2 3">
    <name type="scientific">Dysgonomonas capnocytophagoides</name>
    <dbReference type="NCBI Taxonomy" id="45254"/>
    <lineage>
        <taxon>Bacteria</taxon>
        <taxon>Pseudomonadati</taxon>
        <taxon>Bacteroidota</taxon>
        <taxon>Bacteroidia</taxon>
        <taxon>Bacteroidales</taxon>
        <taxon>Dysgonomonadaceae</taxon>
        <taxon>Dysgonomonas</taxon>
    </lineage>
</organism>
<keyword evidence="1" id="KW-0472">Membrane</keyword>
<name>A0A4Y8KYA9_9BACT</name>
<reference evidence="2 3" key="1">
    <citation type="submission" date="2019-03" db="EMBL/GenBank/DDBJ databases">
        <title>San Antonio Military Medical Center submission to MRSN (WRAIR), pending publication.</title>
        <authorList>
            <person name="Blyth D.M."/>
            <person name="Mccarthy S.L."/>
            <person name="Schall S.E."/>
            <person name="Stam J.A."/>
            <person name="Ong A.C."/>
            <person name="Mcgann P.T."/>
        </authorList>
    </citation>
    <scope>NUCLEOTIDE SEQUENCE [LARGE SCALE GENOMIC DNA]</scope>
    <source>
        <strain evidence="2 3">MRSN571793</strain>
    </source>
</reference>
<feature type="transmembrane region" description="Helical" evidence="1">
    <location>
        <begin position="6"/>
        <end position="22"/>
    </location>
</feature>